<comment type="caution">
    <text evidence="1">The sequence shown here is derived from an EMBL/GenBank/DDBJ whole genome shotgun (WGS) entry which is preliminary data.</text>
</comment>
<dbReference type="Proteomes" id="UP000549250">
    <property type="component" value="Unassembled WGS sequence"/>
</dbReference>
<protein>
    <submittedName>
        <fullName evidence="1">Uncharacterized protein</fullName>
    </submittedName>
</protein>
<keyword evidence="2" id="KW-1185">Reference proteome</keyword>
<dbReference type="EMBL" id="JACHXI010000014">
    <property type="protein sequence ID" value="MBB3104292.1"/>
    <property type="molecule type" value="Genomic_DNA"/>
</dbReference>
<dbReference type="AlphaFoldDB" id="A0A839T4D6"/>
<accession>A0A839T4D6</accession>
<sequence>MVSMGLAPTDDSVLSSAAFCRANAPLISG</sequence>
<gene>
    <name evidence="1" type="ORF">FHR87_002707</name>
</gene>
<evidence type="ECO:0000313" key="1">
    <source>
        <dbReference type="EMBL" id="MBB3104292.1"/>
    </source>
</evidence>
<organism evidence="1 2">
    <name type="scientific">Azomonas macrocytogenes</name>
    <name type="common">Azotobacter macrocytogenes</name>
    <dbReference type="NCBI Taxonomy" id="69962"/>
    <lineage>
        <taxon>Bacteria</taxon>
        <taxon>Pseudomonadati</taxon>
        <taxon>Pseudomonadota</taxon>
        <taxon>Gammaproteobacteria</taxon>
        <taxon>Pseudomonadales</taxon>
        <taxon>Pseudomonadaceae</taxon>
        <taxon>Azomonas</taxon>
    </lineage>
</organism>
<proteinExistence type="predicted"/>
<name>A0A839T4D6_AZOMA</name>
<evidence type="ECO:0000313" key="2">
    <source>
        <dbReference type="Proteomes" id="UP000549250"/>
    </source>
</evidence>
<reference evidence="1 2" key="1">
    <citation type="submission" date="2020-08" db="EMBL/GenBank/DDBJ databases">
        <title>Genomic Encyclopedia of Type Strains, Phase III (KMG-III): the genomes of soil and plant-associated and newly described type strains.</title>
        <authorList>
            <person name="Whitman W."/>
        </authorList>
    </citation>
    <scope>NUCLEOTIDE SEQUENCE [LARGE SCALE GENOMIC DNA]</scope>
    <source>
        <strain evidence="1 2">CECT 4462</strain>
    </source>
</reference>